<dbReference type="AlphaFoldDB" id="A0AA88YL57"/>
<dbReference type="SUPFAM" id="SSF48508">
    <property type="entry name" value="Nuclear receptor ligand-binding domain"/>
    <property type="match status" value="1"/>
</dbReference>
<name>A0AA88YL57_PINIB</name>
<dbReference type="PROSITE" id="PS00031">
    <property type="entry name" value="NUCLEAR_REC_DBD_1"/>
    <property type="match status" value="1"/>
</dbReference>
<evidence type="ECO:0000313" key="13">
    <source>
        <dbReference type="Proteomes" id="UP001186944"/>
    </source>
</evidence>
<dbReference type="Gene3D" id="1.10.565.10">
    <property type="entry name" value="Retinoid X Receptor"/>
    <property type="match status" value="1"/>
</dbReference>
<evidence type="ECO:0000256" key="1">
    <source>
        <dbReference type="ARBA" id="ARBA00022723"/>
    </source>
</evidence>
<dbReference type="InterPro" id="IPR013088">
    <property type="entry name" value="Znf_NHR/GATA"/>
</dbReference>
<dbReference type="Pfam" id="PF00104">
    <property type="entry name" value="Hormone_recep"/>
    <property type="match status" value="1"/>
</dbReference>
<keyword evidence="13" id="KW-1185">Reference proteome</keyword>
<accession>A0AA88YL57</accession>
<dbReference type="PRINTS" id="PR00398">
    <property type="entry name" value="STRDHORMONER"/>
</dbReference>
<dbReference type="EMBL" id="VSWD01000002">
    <property type="protein sequence ID" value="KAK3107798.1"/>
    <property type="molecule type" value="Genomic_DNA"/>
</dbReference>
<keyword evidence="1" id="KW-0479">Metal-binding</keyword>
<dbReference type="SUPFAM" id="SSF57716">
    <property type="entry name" value="Glucocorticoid receptor-like (DNA-binding domain)"/>
    <property type="match status" value="1"/>
</dbReference>
<proteinExistence type="predicted"/>
<feature type="region of interest" description="Disordered" evidence="9">
    <location>
        <begin position="304"/>
        <end position="335"/>
    </location>
</feature>
<dbReference type="PRINTS" id="PR00047">
    <property type="entry name" value="STROIDFINGER"/>
</dbReference>
<dbReference type="SMART" id="SM00399">
    <property type="entry name" value="ZnF_C4"/>
    <property type="match status" value="1"/>
</dbReference>
<feature type="compositionally biased region" description="Low complexity" evidence="9">
    <location>
        <begin position="304"/>
        <end position="332"/>
    </location>
</feature>
<evidence type="ECO:0000256" key="3">
    <source>
        <dbReference type="ARBA" id="ARBA00022833"/>
    </source>
</evidence>
<dbReference type="GO" id="GO:0000122">
    <property type="term" value="P:negative regulation of transcription by RNA polymerase II"/>
    <property type="evidence" value="ECO:0007669"/>
    <property type="project" value="TreeGrafter"/>
</dbReference>
<dbReference type="PANTHER" id="PTHR24082:SF283">
    <property type="entry name" value="NUCLEAR HORMONE RECEPTOR HR96"/>
    <property type="match status" value="1"/>
</dbReference>
<dbReference type="GO" id="GO:0030154">
    <property type="term" value="P:cell differentiation"/>
    <property type="evidence" value="ECO:0007669"/>
    <property type="project" value="TreeGrafter"/>
</dbReference>
<sequence length="444" mass="48708">EEEGGSPDCSIIGISQGKKDKTCLVCGDKALGYNFNAVSCESCKAFFRRNAHKTIRGRCEGKCDVTTESRSFCKRCRLAKCFSVGMRKDMILNEEQKQVRKQKIIINKLRKQGQLPPEDTYAASERDLNDTVQDNLKSQSFHELRTTFPNLSDTDIRALMNLQSGKDGKTSSEPNKYPSWIDSQEIVADLIAELPEIDQCILNELRVAHEQSSFLGSTQTSLKQLPTNPTEFLNVAEGFVRRIIKLAKNIEFFKMVIKEDQIALLKGAVVEILMLRSAVNYDIHTETWSLNTMKCLTKGAAPLLGTSPSTSDPSSSLPSSTSTPSESPTSTSVANPLISSNISAEHLKSMAKASGIDIEKLRAIGQKQGDSVTLKNSQAPSQSASEISTTGNLEAGGTTTKTLQDIAQSSGQSIDTIKLKAKAVGLDIDKLTSKKTRWYRKLKN</sequence>
<dbReference type="InterPro" id="IPR001628">
    <property type="entry name" value="Znf_hrmn_rcpt"/>
</dbReference>
<evidence type="ECO:0000256" key="9">
    <source>
        <dbReference type="SAM" id="MobiDB-lite"/>
    </source>
</evidence>
<reference evidence="12" key="1">
    <citation type="submission" date="2019-08" db="EMBL/GenBank/DDBJ databases">
        <title>The improved chromosome-level genome for the pearl oyster Pinctada fucata martensii using PacBio sequencing and Hi-C.</title>
        <authorList>
            <person name="Zheng Z."/>
        </authorList>
    </citation>
    <scope>NUCLEOTIDE SEQUENCE</scope>
    <source>
        <strain evidence="12">ZZ-2019</strain>
        <tissue evidence="12">Adductor muscle</tissue>
    </source>
</reference>
<dbReference type="GO" id="GO:0004879">
    <property type="term" value="F:nuclear receptor activity"/>
    <property type="evidence" value="ECO:0007669"/>
    <property type="project" value="TreeGrafter"/>
</dbReference>
<dbReference type="GO" id="GO:0008270">
    <property type="term" value="F:zinc ion binding"/>
    <property type="evidence" value="ECO:0007669"/>
    <property type="project" value="UniProtKB-KW"/>
</dbReference>
<keyword evidence="3" id="KW-0862">Zinc</keyword>
<dbReference type="InterPro" id="IPR000536">
    <property type="entry name" value="Nucl_hrmn_rcpt_lig-bd"/>
</dbReference>
<feature type="region of interest" description="Disordered" evidence="9">
    <location>
        <begin position="369"/>
        <end position="396"/>
    </location>
</feature>
<keyword evidence="6" id="KW-0804">Transcription</keyword>
<feature type="non-terminal residue" evidence="12">
    <location>
        <position position="1"/>
    </location>
</feature>
<dbReference type="InterPro" id="IPR035500">
    <property type="entry name" value="NHR-like_dom_sf"/>
</dbReference>
<keyword evidence="5" id="KW-0238">DNA-binding</keyword>
<keyword evidence="4" id="KW-0805">Transcription regulation</keyword>
<dbReference type="PANTHER" id="PTHR24082">
    <property type="entry name" value="NUCLEAR HORMONE RECEPTOR"/>
    <property type="match status" value="1"/>
</dbReference>
<evidence type="ECO:0000256" key="8">
    <source>
        <dbReference type="ARBA" id="ARBA00023242"/>
    </source>
</evidence>
<protein>
    <submittedName>
        <fullName evidence="12">Uncharacterized protein</fullName>
    </submittedName>
</protein>
<dbReference type="PROSITE" id="PS51843">
    <property type="entry name" value="NR_LBD"/>
    <property type="match status" value="1"/>
</dbReference>
<feature type="domain" description="Nuclear receptor" evidence="10">
    <location>
        <begin position="20"/>
        <end position="93"/>
    </location>
</feature>
<evidence type="ECO:0000256" key="7">
    <source>
        <dbReference type="ARBA" id="ARBA00023170"/>
    </source>
</evidence>
<dbReference type="GO" id="GO:0045944">
    <property type="term" value="P:positive regulation of transcription by RNA polymerase II"/>
    <property type="evidence" value="ECO:0007669"/>
    <property type="project" value="TreeGrafter"/>
</dbReference>
<keyword evidence="8" id="KW-0539">Nucleus</keyword>
<gene>
    <name evidence="12" type="ORF">FSP39_022420</name>
</gene>
<dbReference type="GO" id="GO:0000978">
    <property type="term" value="F:RNA polymerase II cis-regulatory region sequence-specific DNA binding"/>
    <property type="evidence" value="ECO:0007669"/>
    <property type="project" value="TreeGrafter"/>
</dbReference>
<dbReference type="Gene3D" id="3.30.50.10">
    <property type="entry name" value="Erythroid Transcription Factor GATA-1, subunit A"/>
    <property type="match status" value="1"/>
</dbReference>
<comment type="caution">
    <text evidence="12">The sequence shown here is derived from an EMBL/GenBank/DDBJ whole genome shotgun (WGS) entry which is preliminary data.</text>
</comment>
<organism evidence="12 13">
    <name type="scientific">Pinctada imbricata</name>
    <name type="common">Atlantic pearl-oyster</name>
    <name type="synonym">Pinctada martensii</name>
    <dbReference type="NCBI Taxonomy" id="66713"/>
    <lineage>
        <taxon>Eukaryota</taxon>
        <taxon>Metazoa</taxon>
        <taxon>Spiralia</taxon>
        <taxon>Lophotrochozoa</taxon>
        <taxon>Mollusca</taxon>
        <taxon>Bivalvia</taxon>
        <taxon>Autobranchia</taxon>
        <taxon>Pteriomorphia</taxon>
        <taxon>Pterioida</taxon>
        <taxon>Pterioidea</taxon>
        <taxon>Pteriidae</taxon>
        <taxon>Pinctada</taxon>
    </lineage>
</organism>
<evidence type="ECO:0000313" key="12">
    <source>
        <dbReference type="EMBL" id="KAK3107798.1"/>
    </source>
</evidence>
<dbReference type="PROSITE" id="PS51030">
    <property type="entry name" value="NUCLEAR_REC_DBD_2"/>
    <property type="match status" value="1"/>
</dbReference>
<evidence type="ECO:0000256" key="5">
    <source>
        <dbReference type="ARBA" id="ARBA00023125"/>
    </source>
</evidence>
<evidence type="ECO:0000259" key="11">
    <source>
        <dbReference type="PROSITE" id="PS51843"/>
    </source>
</evidence>
<dbReference type="Proteomes" id="UP001186944">
    <property type="component" value="Unassembled WGS sequence"/>
</dbReference>
<feature type="domain" description="NR LBD" evidence="11">
    <location>
        <begin position="197"/>
        <end position="444"/>
    </location>
</feature>
<evidence type="ECO:0000259" key="10">
    <source>
        <dbReference type="PROSITE" id="PS51030"/>
    </source>
</evidence>
<evidence type="ECO:0000256" key="6">
    <source>
        <dbReference type="ARBA" id="ARBA00023163"/>
    </source>
</evidence>
<dbReference type="InterPro" id="IPR001723">
    <property type="entry name" value="Nuclear_hrmn_rcpt"/>
</dbReference>
<keyword evidence="2" id="KW-0863">Zinc-finger</keyword>
<keyword evidence="7" id="KW-0675">Receptor</keyword>
<evidence type="ECO:0000256" key="2">
    <source>
        <dbReference type="ARBA" id="ARBA00022771"/>
    </source>
</evidence>
<dbReference type="Pfam" id="PF00105">
    <property type="entry name" value="zf-C4"/>
    <property type="match status" value="1"/>
</dbReference>
<dbReference type="InterPro" id="IPR050234">
    <property type="entry name" value="Nuclear_hormone_rcpt_NR1"/>
</dbReference>
<evidence type="ECO:0000256" key="4">
    <source>
        <dbReference type="ARBA" id="ARBA00023015"/>
    </source>
</evidence>